<keyword evidence="3" id="KW-1185">Reference proteome</keyword>
<proteinExistence type="predicted"/>
<evidence type="ECO:0000256" key="1">
    <source>
        <dbReference type="SAM" id="MobiDB-lite"/>
    </source>
</evidence>
<dbReference type="EMBL" id="NEXV01000686">
    <property type="protein sequence ID" value="PIG79382.1"/>
    <property type="molecule type" value="Genomic_DNA"/>
</dbReference>
<accession>A0A2G7FFH4</accession>
<organism evidence="2 3">
    <name type="scientific">Aspergillus arachidicola</name>
    <dbReference type="NCBI Taxonomy" id="656916"/>
    <lineage>
        <taxon>Eukaryota</taxon>
        <taxon>Fungi</taxon>
        <taxon>Dikarya</taxon>
        <taxon>Ascomycota</taxon>
        <taxon>Pezizomycotina</taxon>
        <taxon>Eurotiomycetes</taxon>
        <taxon>Eurotiomycetidae</taxon>
        <taxon>Eurotiales</taxon>
        <taxon>Aspergillaceae</taxon>
        <taxon>Aspergillus</taxon>
        <taxon>Aspergillus subgen. Circumdati</taxon>
    </lineage>
</organism>
<evidence type="ECO:0000313" key="3">
    <source>
        <dbReference type="Proteomes" id="UP000231358"/>
    </source>
</evidence>
<evidence type="ECO:0000313" key="2">
    <source>
        <dbReference type="EMBL" id="PIG79382.1"/>
    </source>
</evidence>
<name>A0A2G7FFH4_9EURO</name>
<protein>
    <submittedName>
        <fullName evidence="2">Uncharacterized protein</fullName>
    </submittedName>
</protein>
<comment type="caution">
    <text evidence="2">The sequence shown here is derived from an EMBL/GenBank/DDBJ whole genome shotgun (WGS) entry which is preliminary data.</text>
</comment>
<dbReference type="AlphaFoldDB" id="A0A2G7FFH4"/>
<sequence>MRNGEKKRKRTIHGSQRMRHNCHSDANERLIVYLNVLMTNGMCLLDG</sequence>
<feature type="region of interest" description="Disordered" evidence="1">
    <location>
        <begin position="1"/>
        <end position="20"/>
    </location>
</feature>
<reference evidence="2 3" key="1">
    <citation type="submission" date="2017-05" db="EMBL/GenBank/DDBJ databases">
        <title>Genome sequence for an aflatoxigenic pathogen of Argentinian peanut, Aspergillus arachidicola.</title>
        <authorList>
            <person name="Moore G."/>
            <person name="Beltz S.B."/>
            <person name="Mack B.M."/>
        </authorList>
    </citation>
    <scope>NUCLEOTIDE SEQUENCE [LARGE SCALE GENOMIC DNA]</scope>
    <source>
        <strain evidence="2 3">CBS 117610</strain>
    </source>
</reference>
<dbReference type="Proteomes" id="UP000231358">
    <property type="component" value="Unassembled WGS sequence"/>
</dbReference>
<gene>
    <name evidence="2" type="ORF">AARAC_007606</name>
</gene>